<protein>
    <submittedName>
        <fullName evidence="2">Uncharacterized protein</fullName>
    </submittedName>
</protein>
<accession>A0ABW3URL0</accession>
<name>A0ABW3URL0_9BACL</name>
<proteinExistence type="predicted"/>
<keyword evidence="1" id="KW-1133">Transmembrane helix</keyword>
<evidence type="ECO:0000313" key="2">
    <source>
        <dbReference type="EMBL" id="MFD1223563.1"/>
    </source>
</evidence>
<evidence type="ECO:0000256" key="1">
    <source>
        <dbReference type="SAM" id="Phobius"/>
    </source>
</evidence>
<dbReference type="EMBL" id="JBHTLU010000035">
    <property type="protein sequence ID" value="MFD1223563.1"/>
    <property type="molecule type" value="Genomic_DNA"/>
</dbReference>
<keyword evidence="3" id="KW-1185">Reference proteome</keyword>
<dbReference type="Proteomes" id="UP001597180">
    <property type="component" value="Unassembled WGS sequence"/>
</dbReference>
<gene>
    <name evidence="2" type="ORF">ACFQ4B_25920</name>
</gene>
<reference evidence="3" key="1">
    <citation type="journal article" date="2019" name="Int. J. Syst. Evol. Microbiol.">
        <title>The Global Catalogue of Microorganisms (GCM) 10K type strain sequencing project: providing services to taxonomists for standard genome sequencing and annotation.</title>
        <authorList>
            <consortium name="The Broad Institute Genomics Platform"/>
            <consortium name="The Broad Institute Genome Sequencing Center for Infectious Disease"/>
            <person name="Wu L."/>
            <person name="Ma J."/>
        </authorList>
    </citation>
    <scope>NUCLEOTIDE SEQUENCE [LARGE SCALE GENOMIC DNA]</scope>
    <source>
        <strain evidence="3">CCUG 53270</strain>
    </source>
</reference>
<dbReference type="RefSeq" id="WP_345590756.1">
    <property type="nucleotide sequence ID" value="NZ_BAABJG010000024.1"/>
</dbReference>
<organism evidence="2 3">
    <name type="scientific">Paenibacillus vulneris</name>
    <dbReference type="NCBI Taxonomy" id="1133364"/>
    <lineage>
        <taxon>Bacteria</taxon>
        <taxon>Bacillati</taxon>
        <taxon>Bacillota</taxon>
        <taxon>Bacilli</taxon>
        <taxon>Bacillales</taxon>
        <taxon>Paenibacillaceae</taxon>
        <taxon>Paenibacillus</taxon>
    </lineage>
</organism>
<keyword evidence="1" id="KW-0472">Membrane</keyword>
<keyword evidence="1" id="KW-0812">Transmembrane</keyword>
<comment type="caution">
    <text evidence="2">The sequence shown here is derived from an EMBL/GenBank/DDBJ whole genome shotgun (WGS) entry which is preliminary data.</text>
</comment>
<feature type="transmembrane region" description="Helical" evidence="1">
    <location>
        <begin position="12"/>
        <end position="30"/>
    </location>
</feature>
<sequence length="121" mass="14032">MFEVQEMVIHEWIPYLISISVICTFTYAYLAHLHEGTTEGLFPVHHDWVPVLPMPMPDGHRVEQHHWLTRKVKRKEAPDGDLEDCYSSLGVKTIIQRGGPLWPTMHSPFSKNTAYSQLLQH</sequence>
<evidence type="ECO:0000313" key="3">
    <source>
        <dbReference type="Proteomes" id="UP001597180"/>
    </source>
</evidence>